<dbReference type="GO" id="GO:0008270">
    <property type="term" value="F:zinc ion binding"/>
    <property type="evidence" value="ECO:0007669"/>
    <property type="project" value="InterPro"/>
</dbReference>
<feature type="domain" description="Zn(2)-C6 fungal-type" evidence="3">
    <location>
        <begin position="232"/>
        <end position="265"/>
    </location>
</feature>
<reference evidence="4" key="1">
    <citation type="journal article" date="2020" name="Stud. Mycol.">
        <title>101 Dothideomycetes genomes: a test case for predicting lifestyles and emergence of pathogens.</title>
        <authorList>
            <person name="Haridas S."/>
            <person name="Albert R."/>
            <person name="Binder M."/>
            <person name="Bloem J."/>
            <person name="Labutti K."/>
            <person name="Salamov A."/>
            <person name="Andreopoulos B."/>
            <person name="Baker S."/>
            <person name="Barry K."/>
            <person name="Bills G."/>
            <person name="Bluhm B."/>
            <person name="Cannon C."/>
            <person name="Castanera R."/>
            <person name="Culley D."/>
            <person name="Daum C."/>
            <person name="Ezra D."/>
            <person name="Gonzalez J."/>
            <person name="Henrissat B."/>
            <person name="Kuo A."/>
            <person name="Liang C."/>
            <person name="Lipzen A."/>
            <person name="Lutzoni F."/>
            <person name="Magnuson J."/>
            <person name="Mondo S."/>
            <person name="Nolan M."/>
            <person name="Ohm R."/>
            <person name="Pangilinan J."/>
            <person name="Park H.-J."/>
            <person name="Ramirez L."/>
            <person name="Alfaro M."/>
            <person name="Sun H."/>
            <person name="Tritt A."/>
            <person name="Yoshinaga Y."/>
            <person name="Zwiers L.-H."/>
            <person name="Turgeon B."/>
            <person name="Goodwin S."/>
            <person name="Spatafora J."/>
            <person name="Crous P."/>
            <person name="Grigoriev I."/>
        </authorList>
    </citation>
    <scope>NUCLEOTIDE SEQUENCE</scope>
    <source>
        <strain evidence="4">CBS 161.51</strain>
    </source>
</reference>
<dbReference type="OrthoDB" id="2240312at2759"/>
<dbReference type="InterPro" id="IPR036864">
    <property type="entry name" value="Zn2-C6_fun-type_DNA-bd_sf"/>
</dbReference>
<accession>A0A6A5SJL2</accession>
<gene>
    <name evidence="4" type="ORF">EJ02DRAFT_467678</name>
</gene>
<evidence type="ECO:0000313" key="5">
    <source>
        <dbReference type="Proteomes" id="UP000800038"/>
    </source>
</evidence>
<dbReference type="AlphaFoldDB" id="A0A6A5SJL2"/>
<feature type="region of interest" description="Disordered" evidence="2">
    <location>
        <begin position="485"/>
        <end position="540"/>
    </location>
</feature>
<keyword evidence="5" id="KW-1185">Reference proteome</keyword>
<feature type="compositionally biased region" description="Acidic residues" evidence="2">
    <location>
        <begin position="752"/>
        <end position="764"/>
    </location>
</feature>
<dbReference type="GO" id="GO:0042790">
    <property type="term" value="P:nucleolar large rRNA transcription by RNA polymerase I"/>
    <property type="evidence" value="ECO:0007669"/>
    <property type="project" value="InterPro"/>
</dbReference>
<dbReference type="Gene3D" id="4.10.240.10">
    <property type="entry name" value="Zn(2)-C6 fungal-type DNA-binding domain"/>
    <property type="match status" value="1"/>
</dbReference>
<dbReference type="GO" id="GO:0000981">
    <property type="term" value="F:DNA-binding transcription factor activity, RNA polymerase II-specific"/>
    <property type="evidence" value="ECO:0007669"/>
    <property type="project" value="InterPro"/>
</dbReference>
<dbReference type="SMART" id="SM00066">
    <property type="entry name" value="GAL4"/>
    <property type="match status" value="1"/>
</dbReference>
<dbReference type="SUPFAM" id="SSF57701">
    <property type="entry name" value="Zn2/Cys6 DNA-binding domain"/>
    <property type="match status" value="1"/>
</dbReference>
<evidence type="ECO:0000313" key="4">
    <source>
        <dbReference type="EMBL" id="KAF1940012.1"/>
    </source>
</evidence>
<dbReference type="PANTHER" id="PTHR28079">
    <property type="entry name" value="RNA POLYMERASE I-SPECIFIC TRANSCRIPTION INITIATION FACTOR RRN5"/>
    <property type="match status" value="1"/>
</dbReference>
<evidence type="ECO:0000256" key="1">
    <source>
        <dbReference type="ARBA" id="ARBA00023242"/>
    </source>
</evidence>
<feature type="region of interest" description="Disordered" evidence="2">
    <location>
        <begin position="690"/>
        <end position="764"/>
    </location>
</feature>
<dbReference type="Proteomes" id="UP000800038">
    <property type="component" value="Unassembled WGS sequence"/>
</dbReference>
<protein>
    <recommendedName>
        <fullName evidence="3">Zn(2)-C6 fungal-type domain-containing protein</fullName>
    </recommendedName>
</protein>
<dbReference type="GO" id="GO:0006361">
    <property type="term" value="P:transcription initiation at RNA polymerase I promoter"/>
    <property type="evidence" value="ECO:0007669"/>
    <property type="project" value="TreeGrafter"/>
</dbReference>
<feature type="compositionally biased region" description="Polar residues" evidence="2">
    <location>
        <begin position="485"/>
        <end position="496"/>
    </location>
</feature>
<dbReference type="CDD" id="cd00067">
    <property type="entry name" value="GAL4"/>
    <property type="match status" value="1"/>
</dbReference>
<name>A0A6A5SJL2_9PLEO</name>
<dbReference type="Pfam" id="PF00172">
    <property type="entry name" value="Zn_clus"/>
    <property type="match status" value="1"/>
</dbReference>
<sequence>MSSASDYQPELESPKPPLCRLTPRPPTPTRPLTPRKRRRLASGLHRHDDRYNDAYRVLFNADVSRAAARFEADGGGYEHYTAQIGASSWSPKEQAALFGALARLGRDDLPGIAGAIGTKSIPETQELLLLLHDAATRQGDVKLTLRDMPAAIEVSHACNEQLDMAAEALAWFQESFEASEEKERYGDRWLITTAVAEQIEDALDPSPSRVTTPVPVPEPEFRRRGGRVAVGACTSCKKFKRKCDRGTPCANCVRRSKHSPTECVYPEEPARLAPRGQANGPAQNDPILEAIPEAILLDPWIMLRLSRTVFMNRSPAIPSPWLHWSEYPSDHTKEPAIYRTAFNDLHTLVVSVTKRLVQTAITQATSRLRSQRKRTTKAVLPMLRRRDVFAAIDIVGMKRNGRERWRGVARRCALHVYESRWSRPKGTNTKVDVPWDEVEQILASNEPSIEVPTTDVETSGDDTWKFKSRAVRSGTPLPMEQLAISDSVSDTDSNPNMEVDSDDSLLEESRPLSKHPGPRSRDPIGRYTSESPTTTDAESRLSTLEQFDQEACRQEEEALWAMLELEPPVGAERVKSDEDIEQSHLEESEKVITHPDGWRSWTDYHAEWEEFRTQVPIAKFIANQKPRNTISAVQARSSNSTSSHSGNETDSSTQNPTHRSKRKAPQVAELQAQGTNAYAILQGLALNPMGTMEKTSDHDDSENVSSDVDRDQPMQSMGEISDRGSILSYSSDGRDLPTLSIEAGNRRAPVDTSDEEMDWDAYID</sequence>
<feature type="region of interest" description="Disordered" evidence="2">
    <location>
        <begin position="1"/>
        <end position="45"/>
    </location>
</feature>
<evidence type="ECO:0000259" key="3">
    <source>
        <dbReference type="PROSITE" id="PS50048"/>
    </source>
</evidence>
<feature type="compositionally biased region" description="Polar residues" evidence="2">
    <location>
        <begin position="528"/>
        <end position="540"/>
    </location>
</feature>
<dbReference type="GO" id="GO:0000182">
    <property type="term" value="F:rDNA binding"/>
    <property type="evidence" value="ECO:0007669"/>
    <property type="project" value="TreeGrafter"/>
</dbReference>
<dbReference type="PANTHER" id="PTHR28079:SF1">
    <property type="entry name" value="RNA POLYMERASE I-SPECIFIC TRANSCRIPTION INITIATION FACTOR RRN5"/>
    <property type="match status" value="1"/>
</dbReference>
<dbReference type="InterPro" id="IPR039601">
    <property type="entry name" value="Rrn5"/>
</dbReference>
<dbReference type="PROSITE" id="PS50048">
    <property type="entry name" value="ZN2_CY6_FUNGAL_2"/>
    <property type="match status" value="1"/>
</dbReference>
<dbReference type="GO" id="GO:0001181">
    <property type="term" value="F:RNA polymerase I general transcription initiation factor activity"/>
    <property type="evidence" value="ECO:0007669"/>
    <property type="project" value="TreeGrafter"/>
</dbReference>
<dbReference type="GO" id="GO:0000500">
    <property type="term" value="C:RNA polymerase I upstream activating factor complex"/>
    <property type="evidence" value="ECO:0007669"/>
    <property type="project" value="InterPro"/>
</dbReference>
<feature type="compositionally biased region" description="Polar residues" evidence="2">
    <location>
        <begin position="646"/>
        <end position="657"/>
    </location>
</feature>
<feature type="region of interest" description="Disordered" evidence="2">
    <location>
        <begin position="629"/>
        <end position="668"/>
    </location>
</feature>
<organism evidence="4 5">
    <name type="scientific">Clathrospora elynae</name>
    <dbReference type="NCBI Taxonomy" id="706981"/>
    <lineage>
        <taxon>Eukaryota</taxon>
        <taxon>Fungi</taxon>
        <taxon>Dikarya</taxon>
        <taxon>Ascomycota</taxon>
        <taxon>Pezizomycotina</taxon>
        <taxon>Dothideomycetes</taxon>
        <taxon>Pleosporomycetidae</taxon>
        <taxon>Pleosporales</taxon>
        <taxon>Diademaceae</taxon>
        <taxon>Clathrospora</taxon>
    </lineage>
</organism>
<dbReference type="InterPro" id="IPR001138">
    <property type="entry name" value="Zn2Cys6_DnaBD"/>
</dbReference>
<keyword evidence="1" id="KW-0539">Nucleus</keyword>
<dbReference type="EMBL" id="ML976070">
    <property type="protein sequence ID" value="KAF1940012.1"/>
    <property type="molecule type" value="Genomic_DNA"/>
</dbReference>
<evidence type="ECO:0000256" key="2">
    <source>
        <dbReference type="SAM" id="MobiDB-lite"/>
    </source>
</evidence>
<proteinExistence type="predicted"/>